<dbReference type="EMBL" id="JAYKXP010000004">
    <property type="protein sequence ID" value="KAK7058905.1"/>
    <property type="molecule type" value="Genomic_DNA"/>
</dbReference>
<keyword evidence="14 28" id="KW-0812">Transmembrane</keyword>
<dbReference type="PANTHER" id="PTHR20531:SF1">
    <property type="entry name" value="N-ALPHA-ACETYLTRANSFERASE 40"/>
    <property type="match status" value="1"/>
</dbReference>
<feature type="domain" description="N-acetyltransferase" evidence="29">
    <location>
        <begin position="1"/>
        <end position="111"/>
    </location>
</feature>
<evidence type="ECO:0000256" key="11">
    <source>
        <dbReference type="ARBA" id="ARBA00022490"/>
    </source>
</evidence>
<proteinExistence type="inferred from homology"/>
<dbReference type="PANTHER" id="PTHR20531">
    <property type="entry name" value="N-ALPHA-ACETYLTRANSFERASE 40"/>
    <property type="match status" value="1"/>
</dbReference>
<evidence type="ECO:0000256" key="2">
    <source>
        <dbReference type="ARBA" id="ARBA00004123"/>
    </source>
</evidence>
<dbReference type="Pfam" id="PF10183">
    <property type="entry name" value="ESSS"/>
    <property type="match status" value="1"/>
</dbReference>
<keyword evidence="19" id="KW-0496">Mitochondrion</keyword>
<dbReference type="PROSITE" id="PS51186">
    <property type="entry name" value="GNAT"/>
    <property type="match status" value="1"/>
</dbReference>
<keyword evidence="20 28" id="KW-0472">Membrane</keyword>
<evidence type="ECO:0000256" key="6">
    <source>
        <dbReference type="ARBA" id="ARBA00008915"/>
    </source>
</evidence>
<dbReference type="Proteomes" id="UP001383192">
    <property type="component" value="Unassembled WGS sequence"/>
</dbReference>
<dbReference type="GO" id="GO:0010485">
    <property type="term" value="F:histone H4 acetyltransferase activity"/>
    <property type="evidence" value="ECO:0007669"/>
    <property type="project" value="InterPro"/>
</dbReference>
<evidence type="ECO:0000256" key="16">
    <source>
        <dbReference type="ARBA" id="ARBA00022946"/>
    </source>
</evidence>
<comment type="catalytic activity">
    <reaction evidence="26">
        <text>N-terminal L-seryl-[histone H2A] + acetyl-CoA = N-terminal N(alpha)-acetyl-L-seryl-[histone H2A] + CoA + H(+)</text>
        <dbReference type="Rhea" id="RHEA:50600"/>
        <dbReference type="Rhea" id="RHEA-COMP:12742"/>
        <dbReference type="Rhea" id="RHEA-COMP:12744"/>
        <dbReference type="ChEBI" id="CHEBI:15378"/>
        <dbReference type="ChEBI" id="CHEBI:57287"/>
        <dbReference type="ChEBI" id="CHEBI:57288"/>
        <dbReference type="ChEBI" id="CHEBI:64738"/>
        <dbReference type="ChEBI" id="CHEBI:83690"/>
        <dbReference type="EC" id="2.3.1.257"/>
    </reaction>
</comment>
<evidence type="ECO:0000313" key="30">
    <source>
        <dbReference type="EMBL" id="KAK7058905.1"/>
    </source>
</evidence>
<dbReference type="GO" id="GO:0043998">
    <property type="term" value="F:histone H2A acetyltransferase activity"/>
    <property type="evidence" value="ECO:0007669"/>
    <property type="project" value="InterPro"/>
</dbReference>
<evidence type="ECO:0000256" key="25">
    <source>
        <dbReference type="ARBA" id="ARBA00046528"/>
    </source>
</evidence>
<comment type="caution">
    <text evidence="30">The sequence shown here is derived from an EMBL/GenBank/DDBJ whole genome shotgun (WGS) entry which is preliminary data.</text>
</comment>
<sequence length="187" mass="21588">MHPEDDPSVIAGYAMFRFEYEDGFDLLYCYELQIQETYQKRGLGRFLMELLIAVGEKWRMHKVMLTVIKANKSAVKFYERTGFNVDPTSPSFGVPPEEDEEDYEILSQSIPISSGDKAPLPPGQKRVKEGWENIWYIGMFGSMAFAAVMLYYKPDTSVQTWALKEAKERMEARGEKYKYEPSTTTSQ</sequence>
<dbReference type="AlphaFoldDB" id="A0AAW0E324"/>
<evidence type="ECO:0000256" key="24">
    <source>
        <dbReference type="ARBA" id="ARBA00031387"/>
    </source>
</evidence>
<comment type="similarity">
    <text evidence="6">Belongs to the complex I NDUFB11 subunit family.</text>
</comment>
<gene>
    <name evidence="30" type="ORF">VNI00_001529</name>
</gene>
<evidence type="ECO:0000256" key="21">
    <source>
        <dbReference type="ARBA" id="ARBA00023242"/>
    </source>
</evidence>
<keyword evidence="22" id="KW-0012">Acyltransferase</keyword>
<evidence type="ECO:0000256" key="27">
    <source>
        <dbReference type="ARBA" id="ARBA00049524"/>
    </source>
</evidence>
<evidence type="ECO:0000256" key="15">
    <source>
        <dbReference type="ARBA" id="ARBA00022792"/>
    </source>
</evidence>
<evidence type="ECO:0000256" key="28">
    <source>
        <dbReference type="SAM" id="Phobius"/>
    </source>
</evidence>
<protein>
    <recommendedName>
        <fullName evidence="8">N-alpha-acetyltransferase 40</fullName>
        <ecNumber evidence="7">2.3.1.257</ecNumber>
    </recommendedName>
    <alternativeName>
        <fullName evidence="24">Complex I-ESSS</fullName>
    </alternativeName>
    <alternativeName>
        <fullName evidence="9">NADH dehydrogenase [ubiquinone] 1 beta subcomplex subunit 11, mitochondrial</fullName>
    </alternativeName>
    <alternativeName>
        <fullName evidence="23">NADH-ubiquinone oxidoreductase ESSS subunit</fullName>
    </alternativeName>
</protein>
<keyword evidence="18 28" id="KW-1133">Transmembrane helix</keyword>
<evidence type="ECO:0000256" key="8">
    <source>
        <dbReference type="ARBA" id="ARBA00015043"/>
    </source>
</evidence>
<dbReference type="GO" id="GO:1990189">
    <property type="term" value="F:protein N-terminal-serine acetyltransferase activity"/>
    <property type="evidence" value="ECO:0007669"/>
    <property type="project" value="UniProtKB-EC"/>
</dbReference>
<comment type="catalytic activity">
    <reaction evidence="27">
        <text>N-terminal L-seryl-[histone H4] + acetyl-CoA = N-terminal N(alpha)-acetyl-L-seryl-[histone H4] + CoA + H(+)</text>
        <dbReference type="Rhea" id="RHEA:50596"/>
        <dbReference type="Rhea" id="RHEA-COMP:12740"/>
        <dbReference type="Rhea" id="RHEA-COMP:12743"/>
        <dbReference type="ChEBI" id="CHEBI:15378"/>
        <dbReference type="ChEBI" id="CHEBI:57287"/>
        <dbReference type="ChEBI" id="CHEBI:57288"/>
        <dbReference type="ChEBI" id="CHEBI:64738"/>
        <dbReference type="ChEBI" id="CHEBI:83690"/>
        <dbReference type="EC" id="2.3.1.257"/>
    </reaction>
</comment>
<evidence type="ECO:0000256" key="17">
    <source>
        <dbReference type="ARBA" id="ARBA00022982"/>
    </source>
</evidence>
<comment type="function">
    <text evidence="1">Accessory subunit of the mitochondrial membrane respiratory chain NADH dehydrogenase (Complex I), that is believed not to be involved in catalysis. Complex I functions in the transfer of electrons from NADH to the respiratory chain. The immediate electron acceptor for the enzyme is believed to be ubiquinone.</text>
</comment>
<evidence type="ECO:0000256" key="12">
    <source>
        <dbReference type="ARBA" id="ARBA00022660"/>
    </source>
</evidence>
<evidence type="ECO:0000256" key="20">
    <source>
        <dbReference type="ARBA" id="ARBA00023136"/>
    </source>
</evidence>
<evidence type="ECO:0000256" key="3">
    <source>
        <dbReference type="ARBA" id="ARBA00004434"/>
    </source>
</evidence>
<keyword evidence="17" id="KW-0249">Electron transport</keyword>
<name>A0AAW0E324_9AGAR</name>
<dbReference type="GO" id="GO:0005743">
    <property type="term" value="C:mitochondrial inner membrane"/>
    <property type="evidence" value="ECO:0007669"/>
    <property type="project" value="UniProtKB-SubCell"/>
</dbReference>
<evidence type="ECO:0000256" key="4">
    <source>
        <dbReference type="ARBA" id="ARBA00004496"/>
    </source>
</evidence>
<dbReference type="Pfam" id="PF00583">
    <property type="entry name" value="Acetyltransf_1"/>
    <property type="match status" value="1"/>
</dbReference>
<keyword evidence="11" id="KW-0963">Cytoplasm</keyword>
<keyword evidence="31" id="KW-1185">Reference proteome</keyword>
<evidence type="ECO:0000256" key="23">
    <source>
        <dbReference type="ARBA" id="ARBA00030753"/>
    </source>
</evidence>
<keyword evidence="13" id="KW-0808">Transferase</keyword>
<evidence type="ECO:0000256" key="9">
    <source>
        <dbReference type="ARBA" id="ARBA00018632"/>
    </source>
</evidence>
<dbReference type="Gene3D" id="3.40.630.30">
    <property type="match status" value="1"/>
</dbReference>
<dbReference type="InterPro" id="IPR039949">
    <property type="entry name" value="NAA40"/>
</dbReference>
<evidence type="ECO:0000256" key="10">
    <source>
        <dbReference type="ARBA" id="ARBA00022448"/>
    </source>
</evidence>
<comment type="subunit">
    <text evidence="25">Complex I is composed of 45 different subunits. Interacts with BCAP31.</text>
</comment>
<evidence type="ECO:0000256" key="13">
    <source>
        <dbReference type="ARBA" id="ARBA00022679"/>
    </source>
</evidence>
<dbReference type="InterPro" id="IPR000182">
    <property type="entry name" value="GNAT_dom"/>
</dbReference>
<keyword evidence="12" id="KW-0679">Respiratory chain</keyword>
<evidence type="ECO:0000313" key="31">
    <source>
        <dbReference type="Proteomes" id="UP001383192"/>
    </source>
</evidence>
<evidence type="ECO:0000256" key="22">
    <source>
        <dbReference type="ARBA" id="ARBA00023315"/>
    </source>
</evidence>
<comment type="subcellular location">
    <subcellularLocation>
        <location evidence="4">Cytoplasm</location>
    </subcellularLocation>
    <subcellularLocation>
        <location evidence="3">Mitochondrion inner membrane</location>
        <topology evidence="3">Single-pass membrane protein</topology>
    </subcellularLocation>
    <subcellularLocation>
        <location evidence="2">Nucleus</location>
    </subcellularLocation>
</comment>
<feature type="transmembrane region" description="Helical" evidence="28">
    <location>
        <begin position="134"/>
        <end position="152"/>
    </location>
</feature>
<organism evidence="30 31">
    <name type="scientific">Paramarasmius palmivorus</name>
    <dbReference type="NCBI Taxonomy" id="297713"/>
    <lineage>
        <taxon>Eukaryota</taxon>
        <taxon>Fungi</taxon>
        <taxon>Dikarya</taxon>
        <taxon>Basidiomycota</taxon>
        <taxon>Agaricomycotina</taxon>
        <taxon>Agaricomycetes</taxon>
        <taxon>Agaricomycetidae</taxon>
        <taxon>Agaricales</taxon>
        <taxon>Marasmiineae</taxon>
        <taxon>Marasmiaceae</taxon>
        <taxon>Paramarasmius</taxon>
    </lineage>
</organism>
<keyword evidence="15" id="KW-0999">Mitochondrion inner membrane</keyword>
<evidence type="ECO:0000256" key="19">
    <source>
        <dbReference type="ARBA" id="ARBA00023128"/>
    </source>
</evidence>
<keyword evidence="10" id="KW-0813">Transport</keyword>
<dbReference type="CDD" id="cd04301">
    <property type="entry name" value="NAT_SF"/>
    <property type="match status" value="1"/>
</dbReference>
<dbReference type="SUPFAM" id="SSF55729">
    <property type="entry name" value="Acyl-CoA N-acyltransferases (Nat)"/>
    <property type="match status" value="1"/>
</dbReference>
<evidence type="ECO:0000256" key="18">
    <source>
        <dbReference type="ARBA" id="ARBA00022989"/>
    </source>
</evidence>
<evidence type="ECO:0000256" key="26">
    <source>
        <dbReference type="ARBA" id="ARBA00047821"/>
    </source>
</evidence>
<keyword evidence="16" id="KW-0809">Transit peptide</keyword>
<keyword evidence="21" id="KW-0539">Nucleus</keyword>
<dbReference type="InterPro" id="IPR019329">
    <property type="entry name" value="NADH_UbQ_OxRdtase_ESSS_su"/>
</dbReference>
<dbReference type="InterPro" id="IPR016181">
    <property type="entry name" value="Acyl_CoA_acyltransferase"/>
</dbReference>
<comment type="similarity">
    <text evidence="5">Belongs to the acetyltransferase family. NAA40 subfamily.</text>
</comment>
<evidence type="ECO:0000256" key="7">
    <source>
        <dbReference type="ARBA" id="ARBA00012950"/>
    </source>
</evidence>
<evidence type="ECO:0000256" key="5">
    <source>
        <dbReference type="ARBA" id="ARBA00008870"/>
    </source>
</evidence>
<dbReference type="EC" id="2.3.1.257" evidence="7"/>
<evidence type="ECO:0000256" key="14">
    <source>
        <dbReference type="ARBA" id="ARBA00022692"/>
    </source>
</evidence>
<evidence type="ECO:0000256" key="1">
    <source>
        <dbReference type="ARBA" id="ARBA00003195"/>
    </source>
</evidence>
<dbReference type="GO" id="GO:0005634">
    <property type="term" value="C:nucleus"/>
    <property type="evidence" value="ECO:0007669"/>
    <property type="project" value="UniProtKB-SubCell"/>
</dbReference>
<reference evidence="30 31" key="1">
    <citation type="submission" date="2024-01" db="EMBL/GenBank/DDBJ databases">
        <title>A draft genome for a cacao thread blight-causing isolate of Paramarasmius palmivorus.</title>
        <authorList>
            <person name="Baruah I.K."/>
            <person name="Bukari Y."/>
            <person name="Amoako-Attah I."/>
            <person name="Meinhardt L.W."/>
            <person name="Bailey B.A."/>
            <person name="Cohen S.P."/>
        </authorList>
    </citation>
    <scope>NUCLEOTIDE SEQUENCE [LARGE SCALE GENOMIC DNA]</scope>
    <source>
        <strain evidence="30 31">GH-12</strain>
    </source>
</reference>
<accession>A0AAW0E324</accession>
<evidence type="ECO:0000259" key="29">
    <source>
        <dbReference type="PROSITE" id="PS51186"/>
    </source>
</evidence>